<evidence type="ECO:0000256" key="3">
    <source>
        <dbReference type="ARBA" id="ARBA00022801"/>
    </source>
</evidence>
<sequence length="477" mass="54998">MSQIQVLDIMEYPHPHGKGKGPSIWDVATHKVPSPVLDGSNGDIAANSYHLYKRDVDIMKELGLDFYRFSISWSRILPNGFSYDINQAGIDYYNNLINEMIKNGIVPYVTIYHWDLPEELQKMGGWANSAIVDWFADYAKILFDHFGDRVKYWVTINEPKQICYEGYGSDQKAPLLNISGIAEYLCAKNVLLAHAEAYHLYNKEYRKKQGGRIGISISCSWFEPASDSIQDHQAAQDARQFDWGQYANPIFSTDGDFPIELKNNIAAKSHEQGFPRSRLPLLTSSEVKFIRGTSDFFGLNTYTTKLAYRNASLEGMFAIPSYRDDMGADLIKDDSWPQGQSTWLQEVPWGFHKLLLEIKNLYNNPPVYITENGWATAGGLIDDDRIRYLRNYLSAMLDAMDEGCNVKGYTVWSMLDNFEWLQGYSEKFGLYEVDFSNPDRPRIPRKSAFVYKEIIKSKRLDFDYEPEKYYEEVLEFE</sequence>
<dbReference type="InterPro" id="IPR017853">
    <property type="entry name" value="GH"/>
</dbReference>
<reference evidence="7" key="1">
    <citation type="submission" date="2021-12" db="EMBL/GenBank/DDBJ databases">
        <authorList>
            <person name="Martin H S."/>
        </authorList>
    </citation>
    <scope>NUCLEOTIDE SEQUENCE</scope>
</reference>
<dbReference type="OrthoDB" id="65569at2759"/>
<dbReference type="AlphaFoldDB" id="A0A8J9YC58"/>
<dbReference type="PANTHER" id="PTHR10353:SF36">
    <property type="entry name" value="LP05116P"/>
    <property type="match status" value="1"/>
</dbReference>
<organism evidence="7 8">
    <name type="scientific">Brenthis ino</name>
    <name type="common">lesser marbled fritillary</name>
    <dbReference type="NCBI Taxonomy" id="405034"/>
    <lineage>
        <taxon>Eukaryota</taxon>
        <taxon>Metazoa</taxon>
        <taxon>Ecdysozoa</taxon>
        <taxon>Arthropoda</taxon>
        <taxon>Hexapoda</taxon>
        <taxon>Insecta</taxon>
        <taxon>Pterygota</taxon>
        <taxon>Neoptera</taxon>
        <taxon>Endopterygota</taxon>
        <taxon>Lepidoptera</taxon>
        <taxon>Glossata</taxon>
        <taxon>Ditrysia</taxon>
        <taxon>Papilionoidea</taxon>
        <taxon>Nymphalidae</taxon>
        <taxon>Heliconiinae</taxon>
        <taxon>Argynnini</taxon>
        <taxon>Brenthis</taxon>
    </lineage>
</organism>
<keyword evidence="8" id="KW-1185">Reference proteome</keyword>
<comment type="subunit">
    <text evidence="2">Homodimer.</text>
</comment>
<accession>A0A8J9YC58</accession>
<dbReference type="PRINTS" id="PR00131">
    <property type="entry name" value="GLHYDRLASE1"/>
</dbReference>
<evidence type="ECO:0000313" key="7">
    <source>
        <dbReference type="EMBL" id="CAH0721050.1"/>
    </source>
</evidence>
<dbReference type="InterPro" id="IPR001360">
    <property type="entry name" value="Glyco_hydro_1"/>
</dbReference>
<dbReference type="FunFam" id="3.20.20.80:FF:000013">
    <property type="entry name" value="lactase-phlorizin hydrolase"/>
    <property type="match status" value="1"/>
</dbReference>
<dbReference type="Gene3D" id="3.20.20.80">
    <property type="entry name" value="Glycosidases"/>
    <property type="match status" value="1"/>
</dbReference>
<evidence type="ECO:0000256" key="1">
    <source>
        <dbReference type="ARBA" id="ARBA00010838"/>
    </source>
</evidence>
<evidence type="ECO:0000256" key="6">
    <source>
        <dbReference type="RuleBase" id="RU003690"/>
    </source>
</evidence>
<name>A0A8J9YC58_9NEOP</name>
<dbReference type="GO" id="GO:0008422">
    <property type="term" value="F:beta-glucosidase activity"/>
    <property type="evidence" value="ECO:0007669"/>
    <property type="project" value="TreeGrafter"/>
</dbReference>
<feature type="non-terminal residue" evidence="7">
    <location>
        <position position="477"/>
    </location>
</feature>
<evidence type="ECO:0000313" key="8">
    <source>
        <dbReference type="Proteomes" id="UP000838878"/>
    </source>
</evidence>
<keyword evidence="4" id="KW-0325">Glycoprotein</keyword>
<dbReference type="PANTHER" id="PTHR10353">
    <property type="entry name" value="GLYCOSYL HYDROLASE"/>
    <property type="match status" value="1"/>
</dbReference>
<comment type="similarity">
    <text evidence="1 6">Belongs to the glycosyl hydrolase 1 family.</text>
</comment>
<dbReference type="Pfam" id="PF00232">
    <property type="entry name" value="Glyco_hydro_1"/>
    <property type="match status" value="1"/>
</dbReference>
<protein>
    <recommendedName>
        <fullName evidence="9">Beta-glucosidase</fullName>
    </recommendedName>
</protein>
<dbReference type="SUPFAM" id="SSF51445">
    <property type="entry name" value="(Trans)glycosidases"/>
    <property type="match status" value="1"/>
</dbReference>
<proteinExistence type="inferred from homology"/>
<evidence type="ECO:0008006" key="9">
    <source>
        <dbReference type="Google" id="ProtNLM"/>
    </source>
</evidence>
<evidence type="ECO:0000256" key="5">
    <source>
        <dbReference type="ARBA" id="ARBA00023295"/>
    </source>
</evidence>
<evidence type="ECO:0000256" key="4">
    <source>
        <dbReference type="ARBA" id="ARBA00023180"/>
    </source>
</evidence>
<dbReference type="EMBL" id="OV170222">
    <property type="protein sequence ID" value="CAH0721050.1"/>
    <property type="molecule type" value="Genomic_DNA"/>
</dbReference>
<dbReference type="Proteomes" id="UP000838878">
    <property type="component" value="Chromosome 2"/>
</dbReference>
<dbReference type="GO" id="GO:0005975">
    <property type="term" value="P:carbohydrate metabolic process"/>
    <property type="evidence" value="ECO:0007669"/>
    <property type="project" value="InterPro"/>
</dbReference>
<keyword evidence="3" id="KW-0378">Hydrolase</keyword>
<evidence type="ECO:0000256" key="2">
    <source>
        <dbReference type="ARBA" id="ARBA00011738"/>
    </source>
</evidence>
<keyword evidence="5" id="KW-0326">Glycosidase</keyword>
<gene>
    <name evidence="7" type="ORF">BINO364_LOCUS7195</name>
</gene>